<dbReference type="Proteomes" id="UP001195769">
    <property type="component" value="Unassembled WGS sequence"/>
</dbReference>
<comment type="caution">
    <text evidence="2">The sequence shown here is derived from an EMBL/GenBank/DDBJ whole genome shotgun (WGS) entry which is preliminary data.</text>
</comment>
<proteinExistence type="predicted"/>
<dbReference type="AlphaFoldDB" id="A0AAD4E0Z1"/>
<dbReference type="GeneID" id="64669907"/>
<protein>
    <recommendedName>
        <fullName evidence="1">CxC1-like cysteine cluster associated with KDZ transposases domain-containing protein</fullName>
    </recommendedName>
</protein>
<accession>A0AAD4E0Z1</accession>
<dbReference type="RefSeq" id="XP_041221844.1">
    <property type="nucleotide sequence ID" value="XM_041375609.1"/>
</dbReference>
<evidence type="ECO:0000259" key="1">
    <source>
        <dbReference type="Pfam" id="PF18802"/>
    </source>
</evidence>
<dbReference type="EMBL" id="JABBWK010000057">
    <property type="protein sequence ID" value="KAG1896268.1"/>
    <property type="molecule type" value="Genomic_DNA"/>
</dbReference>
<feature type="domain" description="CxC1-like cysteine cluster associated with KDZ transposases" evidence="1">
    <location>
        <begin position="14"/>
        <end position="74"/>
    </location>
</feature>
<name>A0AAD4E0Z1_9AGAM</name>
<evidence type="ECO:0000313" key="3">
    <source>
        <dbReference type="Proteomes" id="UP001195769"/>
    </source>
</evidence>
<dbReference type="Pfam" id="PF18802">
    <property type="entry name" value="CxC1"/>
    <property type="match status" value="1"/>
</dbReference>
<sequence length="100" mass="11131">MLQFINDFQGFTSLDVLSCRCATAAQVLILHGLFPTSPSQPRMAVSTDLLAFYRALFERSCDAVNALASALHTHYVRRGFRMTNGKVSESMLSSFDSYKT</sequence>
<keyword evidence="3" id="KW-1185">Reference proteome</keyword>
<dbReference type="InterPro" id="IPR041320">
    <property type="entry name" value="CxC1"/>
</dbReference>
<reference evidence="2" key="1">
    <citation type="journal article" date="2020" name="New Phytol.">
        <title>Comparative genomics reveals dynamic genome evolution in host specialist ectomycorrhizal fungi.</title>
        <authorList>
            <person name="Lofgren L.A."/>
            <person name="Nguyen N.H."/>
            <person name="Vilgalys R."/>
            <person name="Ruytinx J."/>
            <person name="Liao H.L."/>
            <person name="Branco S."/>
            <person name="Kuo A."/>
            <person name="LaButti K."/>
            <person name="Lipzen A."/>
            <person name="Andreopoulos W."/>
            <person name="Pangilinan J."/>
            <person name="Riley R."/>
            <person name="Hundley H."/>
            <person name="Na H."/>
            <person name="Barry K."/>
            <person name="Grigoriev I.V."/>
            <person name="Stajich J.E."/>
            <person name="Kennedy P.G."/>
        </authorList>
    </citation>
    <scope>NUCLEOTIDE SEQUENCE</scope>
    <source>
        <strain evidence="2">FC203</strain>
    </source>
</reference>
<gene>
    <name evidence="2" type="ORF">F5891DRAFT_958984</name>
</gene>
<evidence type="ECO:0000313" key="2">
    <source>
        <dbReference type="EMBL" id="KAG1896268.1"/>
    </source>
</evidence>
<organism evidence="2 3">
    <name type="scientific">Suillus fuscotomentosus</name>
    <dbReference type="NCBI Taxonomy" id="1912939"/>
    <lineage>
        <taxon>Eukaryota</taxon>
        <taxon>Fungi</taxon>
        <taxon>Dikarya</taxon>
        <taxon>Basidiomycota</taxon>
        <taxon>Agaricomycotina</taxon>
        <taxon>Agaricomycetes</taxon>
        <taxon>Agaricomycetidae</taxon>
        <taxon>Boletales</taxon>
        <taxon>Suillineae</taxon>
        <taxon>Suillaceae</taxon>
        <taxon>Suillus</taxon>
    </lineage>
</organism>